<evidence type="ECO:0000256" key="1">
    <source>
        <dbReference type="SAM" id="SignalP"/>
    </source>
</evidence>
<proteinExistence type="predicted"/>
<feature type="signal peptide" evidence="1">
    <location>
        <begin position="1"/>
        <end position="21"/>
    </location>
</feature>
<keyword evidence="1" id="KW-0732">Signal</keyword>
<evidence type="ECO:0000313" key="2">
    <source>
        <dbReference type="EMBL" id="MEQ2161085.1"/>
    </source>
</evidence>
<keyword evidence="3" id="KW-1185">Reference proteome</keyword>
<dbReference type="EMBL" id="JAHRIO010010287">
    <property type="protein sequence ID" value="MEQ2161085.1"/>
    <property type="molecule type" value="Genomic_DNA"/>
</dbReference>
<dbReference type="InterPro" id="IPR031559">
    <property type="entry name" value="SMG1"/>
</dbReference>
<organism evidence="2 3">
    <name type="scientific">Goodea atripinnis</name>
    <dbReference type="NCBI Taxonomy" id="208336"/>
    <lineage>
        <taxon>Eukaryota</taxon>
        <taxon>Metazoa</taxon>
        <taxon>Chordata</taxon>
        <taxon>Craniata</taxon>
        <taxon>Vertebrata</taxon>
        <taxon>Euteleostomi</taxon>
        <taxon>Actinopterygii</taxon>
        <taxon>Neopterygii</taxon>
        <taxon>Teleostei</taxon>
        <taxon>Neoteleostei</taxon>
        <taxon>Acanthomorphata</taxon>
        <taxon>Ovalentaria</taxon>
        <taxon>Atherinomorphae</taxon>
        <taxon>Cyprinodontiformes</taxon>
        <taxon>Goodeidae</taxon>
        <taxon>Goodea</taxon>
    </lineage>
</organism>
<name>A0ABV0MPR8_9TELE</name>
<accession>A0ABV0MPR8</accession>
<comment type="caution">
    <text evidence="2">The sequence shown here is derived from an EMBL/GenBank/DDBJ whole genome shotgun (WGS) entry which is preliminary data.</text>
</comment>
<sequence length="482" mass="53833">MWALSPTVFTLLSQNLILVHAELAVYYPAIQYAVLYSLYSHCTRHDHFISSSLSSSSPSLFDGAVISTVTTATKKHFGTLLSLLANLLSKEHLYPDASHSEIREISLAIRHHMSQPPSSTFHPQDFSDLISFILYGVLHRGGKDPWLERLYHSCQRLDKRERRGSVDGSRPQVVPRALLKTEAVLWQWAVWEAAQFTVLSKLRTPLGRAQDTFQTIEGMIRSLAAHTLNPEQDLGAWAGPGSDGDGHHSNQLRLTLLLQYLENLEKLMYNAYEGCANALTSPPKAIKTFFYTNRQTCQDWLTRIRLALMRVGLLSGQPAVTVRHGFDLLTEFKNSGAQAPELEVPLALLVEALCELRCDSRKTVLLKSSECSPEVINLLANKACQCYVALCDWASVREWQATAGALKQNSTNPVSINLRTDFNYIQALCRFEEGDLTECGTQLELLPGEDYSALSSNKDKLGKAGIPTKHNKHLKLDLLSTR</sequence>
<gene>
    <name evidence="2" type="ORF">GOODEAATRI_006153</name>
</gene>
<feature type="chain" id="PRO_5045374383" evidence="1">
    <location>
        <begin position="22"/>
        <end position="482"/>
    </location>
</feature>
<dbReference type="Proteomes" id="UP001476798">
    <property type="component" value="Unassembled WGS sequence"/>
</dbReference>
<evidence type="ECO:0000313" key="3">
    <source>
        <dbReference type="Proteomes" id="UP001476798"/>
    </source>
</evidence>
<protein>
    <submittedName>
        <fullName evidence="2">Uncharacterized protein</fullName>
    </submittedName>
</protein>
<reference evidence="2 3" key="1">
    <citation type="submission" date="2021-06" db="EMBL/GenBank/DDBJ databases">
        <authorList>
            <person name="Palmer J.M."/>
        </authorList>
    </citation>
    <scope>NUCLEOTIDE SEQUENCE [LARGE SCALE GENOMIC DNA]</scope>
    <source>
        <strain evidence="2 3">GA_2019</strain>
        <tissue evidence="2">Muscle</tissue>
    </source>
</reference>
<dbReference type="Pfam" id="PF15785">
    <property type="entry name" value="SMG1"/>
    <property type="match status" value="3"/>
</dbReference>